<evidence type="ECO:0000313" key="3">
    <source>
        <dbReference type="Proteomes" id="UP000009058"/>
    </source>
</evidence>
<evidence type="ECO:0000256" key="1">
    <source>
        <dbReference type="SAM" id="MobiDB-lite"/>
    </source>
</evidence>
<dbReference type="OrthoDB" id="5238874at2759"/>
<dbReference type="RefSeq" id="XP_003718206.1">
    <property type="nucleotide sequence ID" value="XM_003718158.1"/>
</dbReference>
<proteinExistence type="predicted"/>
<sequence>MADGGDVDLGGSAGPQAWKASFAKGKPSVTQRDGVTSKFGPTVGSGLWEGGRYGKPKAAYGMPAKQKYLMSESIATRASLACIHLPPHGQACFAPCLTVLFRLYENGFARVHAEPPCHTLKEGFCHGLQLPSVNLFPDSR</sequence>
<feature type="region of interest" description="Disordered" evidence="1">
    <location>
        <begin position="22"/>
        <end position="54"/>
    </location>
</feature>
<protein>
    <submittedName>
        <fullName evidence="2">Uncharacterized protein</fullName>
    </submittedName>
</protein>
<name>G4NED9_PYRO7</name>
<keyword evidence="3" id="KW-1185">Reference proteome</keyword>
<accession>G4NED9</accession>
<dbReference type="EMBL" id="CM001235">
    <property type="protein sequence ID" value="EHA48622.1"/>
    <property type="molecule type" value="Genomic_DNA"/>
</dbReference>
<reference key="2">
    <citation type="submission" date="2011-05" db="EMBL/GenBank/DDBJ databases">
        <title>The Genome Sequence of Magnaporthe oryzae 70-15.</title>
        <authorList>
            <consortium name="The Broad Institute Genome Sequencing Platform"/>
            <person name="Ma L.-J."/>
            <person name="Dead R."/>
            <person name="Young S.K."/>
            <person name="Zeng Q."/>
            <person name="Gargeya S."/>
            <person name="Fitzgerald M."/>
            <person name="Haas B."/>
            <person name="Abouelleil A."/>
            <person name="Alvarado L."/>
            <person name="Arachchi H.M."/>
            <person name="Berlin A."/>
            <person name="Brown A."/>
            <person name="Chapman S.B."/>
            <person name="Chen Z."/>
            <person name="Dunbar C."/>
            <person name="Freedman E."/>
            <person name="Gearin G."/>
            <person name="Gellesch M."/>
            <person name="Goldberg J."/>
            <person name="Griggs A."/>
            <person name="Gujja S."/>
            <person name="Heiman D."/>
            <person name="Howarth C."/>
            <person name="Larson L."/>
            <person name="Lui A."/>
            <person name="MacDonald P.J.P."/>
            <person name="Mehta T."/>
            <person name="Montmayeur A."/>
            <person name="Murphy C."/>
            <person name="Neiman D."/>
            <person name="Pearson M."/>
            <person name="Priest M."/>
            <person name="Roberts A."/>
            <person name="Saif S."/>
            <person name="Shea T."/>
            <person name="Shenoy N."/>
            <person name="Sisk P."/>
            <person name="Stolte C."/>
            <person name="Sykes S."/>
            <person name="Yandava C."/>
            <person name="Wortman J."/>
            <person name="Nusbaum C."/>
            <person name="Birren B."/>
        </authorList>
    </citation>
    <scope>NUCLEOTIDE SEQUENCE</scope>
    <source>
        <strain>70-15</strain>
    </source>
</reference>
<dbReference type="KEGG" id="mgr:MGG_14661"/>
<organism evidence="2 3">
    <name type="scientific">Pyricularia oryzae (strain 70-15 / ATCC MYA-4617 / FGSC 8958)</name>
    <name type="common">Rice blast fungus</name>
    <name type="synonym">Magnaporthe oryzae</name>
    <dbReference type="NCBI Taxonomy" id="242507"/>
    <lineage>
        <taxon>Eukaryota</taxon>
        <taxon>Fungi</taxon>
        <taxon>Dikarya</taxon>
        <taxon>Ascomycota</taxon>
        <taxon>Pezizomycotina</taxon>
        <taxon>Sordariomycetes</taxon>
        <taxon>Sordariomycetidae</taxon>
        <taxon>Magnaporthales</taxon>
        <taxon>Pyriculariaceae</taxon>
        <taxon>Pyricularia</taxon>
    </lineage>
</organism>
<dbReference type="AlphaFoldDB" id="G4NED9"/>
<dbReference type="GeneID" id="5050779"/>
<dbReference type="VEuPathDB" id="FungiDB:MGG_14661"/>
<dbReference type="InParanoid" id="G4NED9"/>
<reference evidence="2 3" key="1">
    <citation type="journal article" date="2005" name="Nature">
        <title>The genome sequence of the rice blast fungus Magnaporthe grisea.</title>
        <authorList>
            <person name="Dean R.A."/>
            <person name="Talbot N.J."/>
            <person name="Ebbole D.J."/>
            <person name="Farman M.L."/>
            <person name="Mitchell T.K."/>
            <person name="Orbach M.J."/>
            <person name="Thon M."/>
            <person name="Kulkarni R."/>
            <person name="Xu J.R."/>
            <person name="Pan H."/>
            <person name="Read N.D."/>
            <person name="Lee Y.H."/>
            <person name="Carbone I."/>
            <person name="Brown D."/>
            <person name="Oh Y.Y."/>
            <person name="Donofrio N."/>
            <person name="Jeong J.S."/>
            <person name="Soanes D.M."/>
            <person name="Djonovic S."/>
            <person name="Kolomiets E."/>
            <person name="Rehmeyer C."/>
            <person name="Li W."/>
            <person name="Harding M."/>
            <person name="Kim S."/>
            <person name="Lebrun M.H."/>
            <person name="Bohnert H."/>
            <person name="Coughlan S."/>
            <person name="Butler J."/>
            <person name="Calvo S."/>
            <person name="Ma L.J."/>
            <person name="Nicol R."/>
            <person name="Purcell S."/>
            <person name="Nusbaum C."/>
            <person name="Galagan J.E."/>
            <person name="Birren B.W."/>
        </authorList>
    </citation>
    <scope>NUCLEOTIDE SEQUENCE [LARGE SCALE GENOMIC DNA]</scope>
    <source>
        <strain evidence="3">70-15 / ATCC MYA-4617 / FGSC 8958</strain>
    </source>
</reference>
<dbReference type="Proteomes" id="UP000009058">
    <property type="component" value="Chromosome 5"/>
</dbReference>
<evidence type="ECO:0000313" key="2">
    <source>
        <dbReference type="EMBL" id="EHA48622.1"/>
    </source>
</evidence>
<gene>
    <name evidence="2" type="ORF">MGG_14661</name>
</gene>
<dbReference type="HOGENOM" id="CLU_1835540_0_0_1"/>